<dbReference type="SUPFAM" id="SSF50475">
    <property type="entry name" value="FMN-binding split barrel"/>
    <property type="match status" value="1"/>
</dbReference>
<dbReference type="GO" id="GO:0052874">
    <property type="term" value="F:FMN reductase (NADH) activity"/>
    <property type="evidence" value="ECO:0007669"/>
    <property type="project" value="UniProtKB-EC"/>
</dbReference>
<evidence type="ECO:0000256" key="2">
    <source>
        <dbReference type="ARBA" id="ARBA00023002"/>
    </source>
</evidence>
<dbReference type="Proteomes" id="UP000244932">
    <property type="component" value="Unassembled WGS sequence"/>
</dbReference>
<evidence type="ECO:0000313" key="5">
    <source>
        <dbReference type="Proteomes" id="UP000244932"/>
    </source>
</evidence>
<dbReference type="InterPro" id="IPR002563">
    <property type="entry name" value="Flavin_Rdtase-like_dom"/>
</dbReference>
<proteinExistence type="inferred from homology"/>
<keyword evidence="5" id="KW-1185">Reference proteome</keyword>
<dbReference type="RefSeq" id="WP_108780696.1">
    <property type="nucleotide sequence ID" value="NZ_OMKW01000001.1"/>
</dbReference>
<dbReference type="Gene3D" id="3.90.79.10">
    <property type="entry name" value="Nucleoside Triphosphate Pyrophosphohydrolase"/>
    <property type="match status" value="1"/>
</dbReference>
<organism evidence="4 5">
    <name type="scientific">Pontivivens insulae</name>
    <dbReference type="NCBI Taxonomy" id="1639689"/>
    <lineage>
        <taxon>Bacteria</taxon>
        <taxon>Pseudomonadati</taxon>
        <taxon>Pseudomonadota</taxon>
        <taxon>Alphaproteobacteria</taxon>
        <taxon>Rhodobacterales</taxon>
        <taxon>Paracoccaceae</taxon>
        <taxon>Pontivivens</taxon>
    </lineage>
</organism>
<sequence>MSRIDPTSLRQAFGSYMTGVTVVTALSGQGEPVGFTANSFTSVSLDPPLLLVCPGKFLSSYPAFIAARRFAISILAEGQDDISTVFASSRGDRFAQVAHRHDPWGVPLIEDALCHFSCKTSSVHEAGDHSILIGEVEDYALRAGNGLGYVGGRYFSLGLEREALQTTHTRLICGAVIEIAGQVLLESTPTGWRPPQITCSGRGQSRTVLTTHLETLGMSVQLGPVYSAFDERDRHSAYILGSADAAPPTDRFSCFAPDALPTLKYSTQPIADMMTRYAREAQTRDFTFYLGDAVSGDQHNLMERT</sequence>
<dbReference type="Pfam" id="PF01613">
    <property type="entry name" value="Flavin_Reduct"/>
    <property type="match status" value="1"/>
</dbReference>
<evidence type="ECO:0000256" key="1">
    <source>
        <dbReference type="ARBA" id="ARBA00008898"/>
    </source>
</evidence>
<dbReference type="InterPro" id="IPR050268">
    <property type="entry name" value="NADH-dep_flavin_reductase"/>
</dbReference>
<dbReference type="SMART" id="SM00903">
    <property type="entry name" value="Flavin_Reduct"/>
    <property type="match status" value="1"/>
</dbReference>
<keyword evidence="2 4" id="KW-0560">Oxidoreductase</keyword>
<reference evidence="4 5" key="1">
    <citation type="submission" date="2018-03" db="EMBL/GenBank/DDBJ databases">
        <authorList>
            <person name="Keele B.F."/>
        </authorList>
    </citation>
    <scope>NUCLEOTIDE SEQUENCE [LARGE SCALE GENOMIC DNA]</scope>
    <source>
        <strain evidence="4 5">CeCT 8812</strain>
    </source>
</reference>
<dbReference type="EMBL" id="OMKW01000001">
    <property type="protein sequence ID" value="SPF27938.1"/>
    <property type="molecule type" value="Genomic_DNA"/>
</dbReference>
<dbReference type="Gene3D" id="2.30.110.10">
    <property type="entry name" value="Electron Transport, Fmn-binding Protein, Chain A"/>
    <property type="match status" value="1"/>
</dbReference>
<protein>
    <submittedName>
        <fullName evidence="4">FMN reductase (NADH) NtaB</fullName>
        <ecNumber evidence="4">1.5.1.42</ecNumber>
    </submittedName>
</protein>
<evidence type="ECO:0000313" key="4">
    <source>
        <dbReference type="EMBL" id="SPF27938.1"/>
    </source>
</evidence>
<dbReference type="EC" id="1.5.1.42" evidence="4"/>
<dbReference type="OrthoDB" id="9792858at2"/>
<accession>A0A2R8A7D9</accession>
<dbReference type="InterPro" id="IPR012349">
    <property type="entry name" value="Split_barrel_FMN-bd"/>
</dbReference>
<dbReference type="PANTHER" id="PTHR30466">
    <property type="entry name" value="FLAVIN REDUCTASE"/>
    <property type="match status" value="1"/>
</dbReference>
<dbReference type="GO" id="GO:0042602">
    <property type="term" value="F:riboflavin reductase (NADPH) activity"/>
    <property type="evidence" value="ECO:0007669"/>
    <property type="project" value="TreeGrafter"/>
</dbReference>
<comment type="similarity">
    <text evidence="1">Belongs to the non-flavoprotein flavin reductase family.</text>
</comment>
<feature type="domain" description="Flavin reductase like" evidence="3">
    <location>
        <begin position="13"/>
        <end position="156"/>
    </location>
</feature>
<dbReference type="PANTHER" id="PTHR30466:SF11">
    <property type="entry name" value="FLAVIN-DEPENDENT MONOOXYGENASE, REDUCTASE SUBUNIT HSAB"/>
    <property type="match status" value="1"/>
</dbReference>
<name>A0A2R8A7D9_9RHOB</name>
<dbReference type="GO" id="GO:0010181">
    <property type="term" value="F:FMN binding"/>
    <property type="evidence" value="ECO:0007669"/>
    <property type="project" value="InterPro"/>
</dbReference>
<evidence type="ECO:0000259" key="3">
    <source>
        <dbReference type="SMART" id="SM00903"/>
    </source>
</evidence>
<gene>
    <name evidence="4" type="primary">ntaB</name>
    <name evidence="4" type="ORF">POI8812_00233</name>
</gene>
<dbReference type="AlphaFoldDB" id="A0A2R8A7D9"/>